<gene>
    <name evidence="5" type="ORF">JOF42_000800</name>
</gene>
<dbReference type="SUPFAM" id="SSF158682">
    <property type="entry name" value="TerB-like"/>
    <property type="match status" value="1"/>
</dbReference>
<keyword evidence="5" id="KW-0548">Nucleotidyltransferase</keyword>
<dbReference type="SUPFAM" id="SSF52113">
    <property type="entry name" value="BRCT domain"/>
    <property type="match status" value="1"/>
</dbReference>
<protein>
    <submittedName>
        <fullName evidence="5">DNA polymerase-3 subunit epsilon</fullName>
        <ecNumber evidence="5">2.7.7.7</ecNumber>
    </submittedName>
</protein>
<dbReference type="Gene3D" id="3.30.420.10">
    <property type="entry name" value="Ribonuclease H-like superfamily/Ribonuclease H"/>
    <property type="match status" value="1"/>
</dbReference>
<dbReference type="InterPro" id="IPR036420">
    <property type="entry name" value="BRCT_dom_sf"/>
</dbReference>
<keyword evidence="2" id="KW-0378">Hydrolase</keyword>
<dbReference type="InterPro" id="IPR012337">
    <property type="entry name" value="RNaseH-like_sf"/>
</dbReference>
<dbReference type="EC" id="2.7.7.7" evidence="5"/>
<dbReference type="InterPro" id="IPR013520">
    <property type="entry name" value="Ribonucl_H"/>
</dbReference>
<dbReference type="GO" id="GO:0003887">
    <property type="term" value="F:DNA-directed DNA polymerase activity"/>
    <property type="evidence" value="ECO:0007669"/>
    <property type="project" value="UniProtKB-EC"/>
</dbReference>
<dbReference type="RefSeq" id="WP_210096673.1">
    <property type="nucleotide sequence ID" value="NZ_BAAAIO010000001.1"/>
</dbReference>
<proteinExistence type="predicted"/>
<evidence type="ECO:0000313" key="6">
    <source>
        <dbReference type="Proteomes" id="UP000703720"/>
    </source>
</evidence>
<dbReference type="PANTHER" id="PTHR30231">
    <property type="entry name" value="DNA POLYMERASE III SUBUNIT EPSILON"/>
    <property type="match status" value="1"/>
</dbReference>
<evidence type="ECO:0000313" key="5">
    <source>
        <dbReference type="EMBL" id="MBP2377305.1"/>
    </source>
</evidence>
<dbReference type="InterPro" id="IPR001357">
    <property type="entry name" value="BRCT_dom"/>
</dbReference>
<evidence type="ECO:0000256" key="3">
    <source>
        <dbReference type="ARBA" id="ARBA00022839"/>
    </source>
</evidence>
<dbReference type="Pfam" id="PF00929">
    <property type="entry name" value="RNase_T"/>
    <property type="match status" value="1"/>
</dbReference>
<dbReference type="EMBL" id="JAGIOA010000001">
    <property type="protein sequence ID" value="MBP2377305.1"/>
    <property type="molecule type" value="Genomic_DNA"/>
</dbReference>
<dbReference type="SUPFAM" id="SSF53098">
    <property type="entry name" value="Ribonuclease H-like"/>
    <property type="match status" value="1"/>
</dbReference>
<comment type="caution">
    <text evidence="5">The sequence shown here is derived from an EMBL/GenBank/DDBJ whole genome shotgun (WGS) entry which is preliminary data.</text>
</comment>
<accession>A0ABS4WM81</accession>
<evidence type="ECO:0000259" key="4">
    <source>
        <dbReference type="PROSITE" id="PS50172"/>
    </source>
</evidence>
<dbReference type="InterPro" id="IPR036397">
    <property type="entry name" value="RNaseH_sf"/>
</dbReference>
<organism evidence="5 6">
    <name type="scientific">Microbacterium phyllosphaerae</name>
    <dbReference type="NCBI Taxonomy" id="124798"/>
    <lineage>
        <taxon>Bacteria</taxon>
        <taxon>Bacillati</taxon>
        <taxon>Actinomycetota</taxon>
        <taxon>Actinomycetes</taxon>
        <taxon>Micrococcales</taxon>
        <taxon>Microbacteriaceae</taxon>
        <taxon>Microbacterium</taxon>
    </lineage>
</organism>
<feature type="domain" description="BRCT" evidence="4">
    <location>
        <begin position="326"/>
        <end position="404"/>
    </location>
</feature>
<dbReference type="InterPro" id="IPR029024">
    <property type="entry name" value="TerB-like"/>
</dbReference>
<keyword evidence="6" id="KW-1185">Reference proteome</keyword>
<evidence type="ECO:0000256" key="1">
    <source>
        <dbReference type="ARBA" id="ARBA00022722"/>
    </source>
</evidence>
<dbReference type="PANTHER" id="PTHR30231:SF4">
    <property type="entry name" value="PROTEIN NEN2"/>
    <property type="match status" value="1"/>
</dbReference>
<dbReference type="Pfam" id="PF00533">
    <property type="entry name" value="BRCT"/>
    <property type="match status" value="1"/>
</dbReference>
<dbReference type="SMART" id="SM00479">
    <property type="entry name" value="EXOIII"/>
    <property type="match status" value="1"/>
</dbReference>
<name>A0ABS4WM81_9MICO</name>
<reference evidence="5 6" key="1">
    <citation type="submission" date="2021-03" db="EMBL/GenBank/DDBJ databases">
        <title>Sequencing the genomes of 1000 actinobacteria strains.</title>
        <authorList>
            <person name="Klenk H.-P."/>
        </authorList>
    </citation>
    <scope>NUCLEOTIDE SEQUENCE [LARGE SCALE GENOMIC DNA]</scope>
    <source>
        <strain evidence="5 6">DSM 13468</strain>
    </source>
</reference>
<evidence type="ECO:0000256" key="2">
    <source>
        <dbReference type="ARBA" id="ARBA00022801"/>
    </source>
</evidence>
<sequence>MSVIPTPSSGFATIDFETTGFHAEGTDRAIEISVVHSEPDGTITGQWETLINPGRDLGRQDIHGISAREILRAPQFSHITADLVDLLSQRVVVAHNASFDMRFLQAELGRAAYWGGVPFVSLCTMRLARTHLGGSTTLADCCAAFDIDLNGGHRAAVDARATAELLGAFVASTGLSSWTELLGSAERLAPHPGERHPWLARTGVEEYSPSFLERIVDRVPDISDSDEQAEYVALVERCLLDRYLSEHEKNALVAHADRTGLGRATVERLHRDYLSALVRIAWSDGVVTEDERADLLAVAHLLEVPAEVVLDALARPVEVAEAAPAEAFALTPGDIVVLTGDMARPRSEWEKRLREHGFTPKPAVTKAARLVIAADPDSLSGKARKARDYGIPIVGEAWLAERYA</sequence>
<keyword evidence="1" id="KW-0540">Nuclease</keyword>
<keyword evidence="5" id="KW-0808">Transferase</keyword>
<dbReference type="Proteomes" id="UP000703720">
    <property type="component" value="Unassembled WGS sequence"/>
</dbReference>
<dbReference type="PROSITE" id="PS50172">
    <property type="entry name" value="BRCT"/>
    <property type="match status" value="1"/>
</dbReference>
<dbReference type="Gene3D" id="3.40.50.10190">
    <property type="entry name" value="BRCT domain"/>
    <property type="match status" value="1"/>
</dbReference>
<dbReference type="CDD" id="cd06127">
    <property type="entry name" value="DEDDh"/>
    <property type="match status" value="1"/>
</dbReference>
<keyword evidence="3" id="KW-0269">Exonuclease</keyword>